<name>V6IUG2_9BACL</name>
<accession>V6IUG2</accession>
<organism evidence="1 2">
    <name type="scientific">Sporolactobacillus laevolacticus DSM 442</name>
    <dbReference type="NCBI Taxonomy" id="1395513"/>
    <lineage>
        <taxon>Bacteria</taxon>
        <taxon>Bacillati</taxon>
        <taxon>Bacillota</taxon>
        <taxon>Bacilli</taxon>
        <taxon>Bacillales</taxon>
        <taxon>Sporolactobacillaceae</taxon>
        <taxon>Sporolactobacillus</taxon>
    </lineage>
</organism>
<keyword evidence="2" id="KW-1185">Reference proteome</keyword>
<reference evidence="1 2" key="1">
    <citation type="journal article" date="2013" name="Genome Announc.">
        <title>Genome Sequence of Sporolactobacillus laevolacticus DSM442, an Efficient Polymer-Grade D-Lactate Producer from Agricultural Waste Cottonseed as a Nitrogen Source.</title>
        <authorList>
            <person name="Wang H."/>
            <person name="Wang L."/>
            <person name="Ju J."/>
            <person name="Yu B."/>
            <person name="Ma Y."/>
        </authorList>
    </citation>
    <scope>NUCLEOTIDE SEQUENCE [LARGE SCALE GENOMIC DNA]</scope>
    <source>
        <strain evidence="1 2">DSM 442</strain>
    </source>
</reference>
<comment type="caution">
    <text evidence="1">The sequence shown here is derived from an EMBL/GenBank/DDBJ whole genome shotgun (WGS) entry which is preliminary data.</text>
</comment>
<dbReference type="PATRIC" id="fig|1395513.3.peg.3243"/>
<sequence length="65" mass="7641">MTVVIQFRMEDVQIRAMNNADVNQRNVQSVHCMFEGSDWCVLAETDKKERLSFSCYSAGYRNRFN</sequence>
<dbReference type="AlphaFoldDB" id="V6IUG2"/>
<gene>
    <name evidence="1" type="ORF">P343_15945</name>
</gene>
<evidence type="ECO:0000313" key="2">
    <source>
        <dbReference type="Proteomes" id="UP000018296"/>
    </source>
</evidence>
<evidence type="ECO:0000313" key="1">
    <source>
        <dbReference type="EMBL" id="EST10713.1"/>
    </source>
</evidence>
<dbReference type="Proteomes" id="UP000018296">
    <property type="component" value="Unassembled WGS sequence"/>
</dbReference>
<dbReference type="EMBL" id="AWTC01000019">
    <property type="protein sequence ID" value="EST10713.1"/>
    <property type="molecule type" value="Genomic_DNA"/>
</dbReference>
<dbReference type="RefSeq" id="WP_023511402.1">
    <property type="nucleotide sequence ID" value="NZ_AWTC01000019.1"/>
</dbReference>
<protein>
    <submittedName>
        <fullName evidence="1">Uncharacterized protein</fullName>
    </submittedName>
</protein>
<proteinExistence type="predicted"/>